<proteinExistence type="predicted"/>
<dbReference type="EMBL" id="ATLV01023660">
    <property type="status" value="NOT_ANNOTATED_CDS"/>
    <property type="molecule type" value="Genomic_DNA"/>
</dbReference>
<feature type="compositionally biased region" description="Polar residues" evidence="1">
    <location>
        <begin position="124"/>
        <end position="134"/>
    </location>
</feature>
<gene>
    <name evidence="2" type="ORF">ZHAS_00017495</name>
</gene>
<reference evidence="2 4" key="1">
    <citation type="journal article" date="2014" name="BMC Genomics">
        <title>Genome sequence of Anopheles sinensis provides insight into genetics basis of mosquito competence for malaria parasites.</title>
        <authorList>
            <person name="Zhou D."/>
            <person name="Zhang D."/>
            <person name="Ding G."/>
            <person name="Shi L."/>
            <person name="Hou Q."/>
            <person name="Ye Y."/>
            <person name="Xu Y."/>
            <person name="Zhou H."/>
            <person name="Xiong C."/>
            <person name="Li S."/>
            <person name="Yu J."/>
            <person name="Hong S."/>
            <person name="Yu X."/>
            <person name="Zou P."/>
            <person name="Chen C."/>
            <person name="Chang X."/>
            <person name="Wang W."/>
            <person name="Lv Y."/>
            <person name="Sun Y."/>
            <person name="Ma L."/>
            <person name="Shen B."/>
            <person name="Zhu C."/>
        </authorList>
    </citation>
    <scope>NUCLEOTIDE SEQUENCE [LARGE SCALE GENOMIC DNA]</scope>
</reference>
<evidence type="ECO:0000313" key="3">
    <source>
        <dbReference type="EnsemblMetazoa" id="ASIC017495-PA"/>
    </source>
</evidence>
<evidence type="ECO:0000313" key="4">
    <source>
        <dbReference type="Proteomes" id="UP000030765"/>
    </source>
</evidence>
<accession>A0A084WGQ1</accession>
<sequence>MLCGSDPELDAGFRKGKLEPGTSWRAQMMMMVMKINVSRIARQHHLREGVRMYAGVGFGSTRSQAESPSVDQNRSRLRSFAFALAQFEADEAQSRASTRSRPLIARSQPLVDQPGRSKGLILGHTSTKSRSVKQ</sequence>
<name>A0A084WGQ1_ANOSI</name>
<evidence type="ECO:0000313" key="2">
    <source>
        <dbReference type="EMBL" id="KFB49395.1"/>
    </source>
</evidence>
<dbReference type="EnsemblMetazoa" id="ASIC017495-RA">
    <property type="protein sequence ID" value="ASIC017495-PA"/>
    <property type="gene ID" value="ASIC017495"/>
</dbReference>
<keyword evidence="2" id="KW-0413">Isomerase</keyword>
<dbReference type="Proteomes" id="UP000030765">
    <property type="component" value="Unassembled WGS sequence"/>
</dbReference>
<dbReference type="GO" id="GO:0016853">
    <property type="term" value="F:isomerase activity"/>
    <property type="evidence" value="ECO:0007669"/>
    <property type="project" value="UniProtKB-KW"/>
</dbReference>
<reference evidence="3" key="2">
    <citation type="submission" date="2020-05" db="UniProtKB">
        <authorList>
            <consortium name="EnsemblMetazoa"/>
        </authorList>
    </citation>
    <scope>IDENTIFICATION</scope>
</reference>
<protein>
    <submittedName>
        <fullName evidence="2 3">2-hydroxyhepta-2,4-diene-1,7-dioate isomerase</fullName>
    </submittedName>
</protein>
<dbReference type="EMBL" id="KE525345">
    <property type="protein sequence ID" value="KFB49395.1"/>
    <property type="molecule type" value="Genomic_DNA"/>
</dbReference>
<evidence type="ECO:0000256" key="1">
    <source>
        <dbReference type="SAM" id="MobiDB-lite"/>
    </source>
</evidence>
<organism evidence="2">
    <name type="scientific">Anopheles sinensis</name>
    <name type="common">Mosquito</name>
    <dbReference type="NCBI Taxonomy" id="74873"/>
    <lineage>
        <taxon>Eukaryota</taxon>
        <taxon>Metazoa</taxon>
        <taxon>Ecdysozoa</taxon>
        <taxon>Arthropoda</taxon>
        <taxon>Hexapoda</taxon>
        <taxon>Insecta</taxon>
        <taxon>Pterygota</taxon>
        <taxon>Neoptera</taxon>
        <taxon>Endopterygota</taxon>
        <taxon>Diptera</taxon>
        <taxon>Nematocera</taxon>
        <taxon>Culicoidea</taxon>
        <taxon>Culicidae</taxon>
        <taxon>Anophelinae</taxon>
        <taxon>Anopheles</taxon>
    </lineage>
</organism>
<dbReference type="VEuPathDB" id="VectorBase:ASIC017495"/>
<dbReference type="AlphaFoldDB" id="A0A084WGQ1"/>
<keyword evidence="4" id="KW-1185">Reference proteome</keyword>
<feature type="region of interest" description="Disordered" evidence="1">
    <location>
        <begin position="90"/>
        <end position="134"/>
    </location>
</feature>